<dbReference type="Gene3D" id="2.60.40.10">
    <property type="entry name" value="Immunoglobulins"/>
    <property type="match status" value="1"/>
</dbReference>
<name>A0ABS7SB87_9MICO</name>
<gene>
    <name evidence="3" type="ORF">KCQ71_14910</name>
</gene>
<keyword evidence="1" id="KW-0472">Membrane</keyword>
<dbReference type="Proteomes" id="UP000826651">
    <property type="component" value="Unassembled WGS sequence"/>
</dbReference>
<keyword evidence="4" id="KW-1185">Reference proteome</keyword>
<evidence type="ECO:0000313" key="3">
    <source>
        <dbReference type="EMBL" id="MBZ2197450.1"/>
    </source>
</evidence>
<sequence>MTFSADGIEIGTAAVSGGVATIAWTAGPAGTTTLTATYSGDADYAGSAQELIITVAEVVAPTDDPPAAAPAAGPELAATGAQMSLLAPAVALLMGGAVLLLLRRRVVG</sequence>
<evidence type="ECO:0000313" key="4">
    <source>
        <dbReference type="Proteomes" id="UP000826651"/>
    </source>
</evidence>
<keyword evidence="1" id="KW-0812">Transmembrane</keyword>
<dbReference type="InterPro" id="IPR013783">
    <property type="entry name" value="Ig-like_fold"/>
</dbReference>
<feature type="transmembrane region" description="Helical" evidence="1">
    <location>
        <begin position="83"/>
        <end position="102"/>
    </location>
</feature>
<dbReference type="EMBL" id="JAGSHT010000013">
    <property type="protein sequence ID" value="MBZ2197450.1"/>
    <property type="molecule type" value="Genomic_DNA"/>
</dbReference>
<keyword evidence="1" id="KW-1133">Transmembrane helix</keyword>
<dbReference type="InterPro" id="IPR032109">
    <property type="entry name" value="Big_3_5"/>
</dbReference>
<protein>
    <submittedName>
        <fullName evidence="3">Ig-like domain repeat protein</fullName>
    </submittedName>
</protein>
<dbReference type="NCBIfam" id="TIGR01167">
    <property type="entry name" value="LPXTG_anchor"/>
    <property type="match status" value="1"/>
</dbReference>
<reference evidence="3 4" key="1">
    <citation type="submission" date="2021-04" db="EMBL/GenBank/DDBJ databases">
        <title>Ruania sp. nov., isolated from sandy soil of mangrove forest.</title>
        <authorList>
            <person name="Ge X."/>
            <person name="Huang R."/>
            <person name="Liu W."/>
        </authorList>
    </citation>
    <scope>NUCLEOTIDE SEQUENCE [LARGE SCALE GENOMIC DNA]</scope>
    <source>
        <strain evidence="3 4">N2-46</strain>
    </source>
</reference>
<proteinExistence type="predicted"/>
<evidence type="ECO:0000256" key="1">
    <source>
        <dbReference type="SAM" id="Phobius"/>
    </source>
</evidence>
<comment type="caution">
    <text evidence="3">The sequence shown here is derived from an EMBL/GenBank/DDBJ whole genome shotgun (WGS) entry which is preliminary data.</text>
</comment>
<dbReference type="Pfam" id="PF16640">
    <property type="entry name" value="Big_3_5"/>
    <property type="match status" value="1"/>
</dbReference>
<organism evidence="3 4">
    <name type="scientific">Occultella gossypii</name>
    <dbReference type="NCBI Taxonomy" id="2800820"/>
    <lineage>
        <taxon>Bacteria</taxon>
        <taxon>Bacillati</taxon>
        <taxon>Actinomycetota</taxon>
        <taxon>Actinomycetes</taxon>
        <taxon>Micrococcales</taxon>
        <taxon>Ruaniaceae</taxon>
        <taxon>Occultella</taxon>
    </lineage>
</organism>
<evidence type="ECO:0000259" key="2">
    <source>
        <dbReference type="Pfam" id="PF16640"/>
    </source>
</evidence>
<accession>A0ABS7SB87</accession>
<feature type="domain" description="Bacterial Ig-like" evidence="2">
    <location>
        <begin position="2"/>
        <end position="55"/>
    </location>
</feature>